<proteinExistence type="predicted"/>
<keyword evidence="4" id="KW-1185">Reference proteome</keyword>
<keyword evidence="1" id="KW-1133">Transmembrane helix</keyword>
<name>A0A4P6KHN4_9MICO</name>
<sequence>MRPFRATLIASLAGLATVGAATLAAAPALAVTDATEVADACGDRVVCEVDGAAISNASQLEGVLPEGVRVVVIPRPDQAQSVPSGTLAAQLRTATGSDTLIVIEDHPGQDRFAVAAGGDETGITESLYAQSEADGGIAVAAIADSLAPGGGAQPPSAAPGGAGLVIGVVAVAVVVVIVGGLLVLVRARRRSRGVAGSRRMERELRAALLGENGEQVRESIDALRERAAVDPDLGPRIVALADHVAELMVRARRRGSEQQTRLLQAQYKDTLAKLLKALGDDYYGDILRNPRFWNDADRRIEEVREAVRSVDVQAVENIRQVNESRDIEFQVALDALTRTVAEAKLSDVYPDRRED</sequence>
<accession>A0A4P6KHN4</accession>
<dbReference type="OrthoDB" id="2004788at2"/>
<organism evidence="3 4">
    <name type="scientific">Leucobacter triazinivorans</name>
    <dbReference type="NCBI Taxonomy" id="1784719"/>
    <lineage>
        <taxon>Bacteria</taxon>
        <taxon>Bacillati</taxon>
        <taxon>Actinomycetota</taxon>
        <taxon>Actinomycetes</taxon>
        <taxon>Micrococcales</taxon>
        <taxon>Microbacteriaceae</taxon>
        <taxon>Leucobacter</taxon>
    </lineage>
</organism>
<reference evidence="3 4" key="1">
    <citation type="submission" date="2019-02" db="EMBL/GenBank/DDBJ databases">
        <authorList>
            <person name="Sun L."/>
            <person name="Pan D."/>
            <person name="Wu X."/>
        </authorList>
    </citation>
    <scope>NUCLEOTIDE SEQUENCE [LARGE SCALE GENOMIC DNA]</scope>
    <source>
        <strain evidence="3 4">JW-1</strain>
    </source>
</reference>
<evidence type="ECO:0000256" key="2">
    <source>
        <dbReference type="SAM" id="SignalP"/>
    </source>
</evidence>
<dbReference type="RefSeq" id="WP_130110906.1">
    <property type="nucleotide sequence ID" value="NZ_CP035806.1"/>
</dbReference>
<dbReference type="Proteomes" id="UP000289260">
    <property type="component" value="Chromosome"/>
</dbReference>
<keyword evidence="2" id="KW-0732">Signal</keyword>
<gene>
    <name evidence="3" type="ORF">EVS81_13950</name>
</gene>
<feature type="signal peptide" evidence="2">
    <location>
        <begin position="1"/>
        <end position="30"/>
    </location>
</feature>
<dbReference type="AlphaFoldDB" id="A0A4P6KHN4"/>
<evidence type="ECO:0000313" key="4">
    <source>
        <dbReference type="Proteomes" id="UP000289260"/>
    </source>
</evidence>
<dbReference type="KEGG" id="ltr:EVS81_13950"/>
<feature type="chain" id="PRO_5020346049" evidence="2">
    <location>
        <begin position="31"/>
        <end position="355"/>
    </location>
</feature>
<evidence type="ECO:0000256" key="1">
    <source>
        <dbReference type="SAM" id="Phobius"/>
    </source>
</evidence>
<protein>
    <submittedName>
        <fullName evidence="3">Uncharacterized protein</fullName>
    </submittedName>
</protein>
<keyword evidence="1" id="KW-0812">Transmembrane</keyword>
<dbReference type="EMBL" id="CP035806">
    <property type="protein sequence ID" value="QBE49793.1"/>
    <property type="molecule type" value="Genomic_DNA"/>
</dbReference>
<evidence type="ECO:0000313" key="3">
    <source>
        <dbReference type="EMBL" id="QBE49793.1"/>
    </source>
</evidence>
<feature type="transmembrane region" description="Helical" evidence="1">
    <location>
        <begin position="162"/>
        <end position="185"/>
    </location>
</feature>
<keyword evidence="1" id="KW-0472">Membrane</keyword>